<dbReference type="Gene3D" id="3.30.450.20">
    <property type="entry name" value="PAS domain"/>
    <property type="match status" value="1"/>
</dbReference>
<evidence type="ECO:0000259" key="1">
    <source>
        <dbReference type="Pfam" id="PF08447"/>
    </source>
</evidence>
<dbReference type="InterPro" id="IPR035965">
    <property type="entry name" value="PAS-like_dom_sf"/>
</dbReference>
<dbReference type="Proteomes" id="UP000267606">
    <property type="component" value="Unassembled WGS sequence"/>
</dbReference>
<gene>
    <name evidence="2" type="ORF">OFLC_LOCUS10011</name>
</gene>
<dbReference type="CDD" id="cd00130">
    <property type="entry name" value="PAS"/>
    <property type="match status" value="1"/>
</dbReference>
<dbReference type="InterPro" id="IPR000014">
    <property type="entry name" value="PAS"/>
</dbReference>
<name>A0A183HRA1_9BILA</name>
<keyword evidence="3" id="KW-1185">Reference proteome</keyword>
<sequence length="104" mass="11975">EPNESFRFVGIVVPLSNRPDLEITLEVISSWERRNANFTLFYNTEFVCIDAEGCQLLGYSRLDLLGTSGYDYIHTDDLLQVAECHKQCNFIDHPYAIKILKNIC</sequence>
<evidence type="ECO:0000313" key="2">
    <source>
        <dbReference type="EMBL" id="VDO65127.1"/>
    </source>
</evidence>
<dbReference type="AlphaFoldDB" id="A0A183HRA1"/>
<evidence type="ECO:0000313" key="3">
    <source>
        <dbReference type="Proteomes" id="UP000267606"/>
    </source>
</evidence>
<reference evidence="4" key="1">
    <citation type="submission" date="2016-06" db="UniProtKB">
        <authorList>
            <consortium name="WormBaseParasite"/>
        </authorList>
    </citation>
    <scope>IDENTIFICATION</scope>
</reference>
<reference evidence="2 3" key="2">
    <citation type="submission" date="2018-11" db="EMBL/GenBank/DDBJ databases">
        <authorList>
            <consortium name="Pathogen Informatics"/>
        </authorList>
    </citation>
    <scope>NUCLEOTIDE SEQUENCE [LARGE SCALE GENOMIC DNA]</scope>
</reference>
<dbReference type="Pfam" id="PF08447">
    <property type="entry name" value="PAS_3"/>
    <property type="match status" value="1"/>
</dbReference>
<dbReference type="STRING" id="387005.A0A183HRA1"/>
<dbReference type="WBParaSite" id="OFLC_0001001201-mRNA-1">
    <property type="protein sequence ID" value="OFLC_0001001201-mRNA-1"/>
    <property type="gene ID" value="OFLC_0001001201"/>
</dbReference>
<feature type="domain" description="PAS fold-3" evidence="1">
    <location>
        <begin position="49"/>
        <end position="95"/>
    </location>
</feature>
<organism evidence="4">
    <name type="scientific">Onchocerca flexuosa</name>
    <dbReference type="NCBI Taxonomy" id="387005"/>
    <lineage>
        <taxon>Eukaryota</taxon>
        <taxon>Metazoa</taxon>
        <taxon>Ecdysozoa</taxon>
        <taxon>Nematoda</taxon>
        <taxon>Chromadorea</taxon>
        <taxon>Rhabditida</taxon>
        <taxon>Spirurina</taxon>
        <taxon>Spiruromorpha</taxon>
        <taxon>Filarioidea</taxon>
        <taxon>Onchocercidae</taxon>
        <taxon>Onchocerca</taxon>
    </lineage>
</organism>
<proteinExistence type="predicted"/>
<dbReference type="EMBL" id="UZAJ01012896">
    <property type="protein sequence ID" value="VDO65127.1"/>
    <property type="molecule type" value="Genomic_DNA"/>
</dbReference>
<protein>
    <submittedName>
        <fullName evidence="4">PAS_3 domain-containing protein</fullName>
    </submittedName>
</protein>
<dbReference type="SUPFAM" id="SSF55785">
    <property type="entry name" value="PYP-like sensor domain (PAS domain)"/>
    <property type="match status" value="1"/>
</dbReference>
<dbReference type="InterPro" id="IPR013655">
    <property type="entry name" value="PAS_fold_3"/>
</dbReference>
<accession>A0A183HRA1</accession>
<evidence type="ECO:0000313" key="4">
    <source>
        <dbReference type="WBParaSite" id="OFLC_0001001201-mRNA-1"/>
    </source>
</evidence>